<evidence type="ECO:0000313" key="1">
    <source>
        <dbReference type="EMBL" id="VDC43837.1"/>
    </source>
</evidence>
<evidence type="ECO:0000313" key="2">
    <source>
        <dbReference type="Proteomes" id="UP000280759"/>
    </source>
</evidence>
<sequence>MSQPIVPLEVPQSRRFEKKNRNDILLNVRLGKLELGLCQALTQDLLESILDKVLNDDHSAK</sequence>
<protein>
    <submittedName>
        <fullName evidence="1">Uncharacterized protein</fullName>
    </submittedName>
</protein>
<dbReference type="Proteomes" id="UP000280759">
    <property type="component" value="Unassembled WGS sequence"/>
</dbReference>
<dbReference type="AlphaFoldDB" id="A0A3P5XST8"/>
<organism evidence="1 2">
    <name type="scientific">Streptococcus canis</name>
    <dbReference type="NCBI Taxonomy" id="1329"/>
    <lineage>
        <taxon>Bacteria</taxon>
        <taxon>Bacillati</taxon>
        <taxon>Bacillota</taxon>
        <taxon>Bacilli</taxon>
        <taxon>Lactobacillales</taxon>
        <taxon>Streptococcaceae</taxon>
        <taxon>Streptococcus</taxon>
    </lineage>
</organism>
<dbReference type="EMBL" id="UXEP01000066">
    <property type="protein sequence ID" value="VDC43837.1"/>
    <property type="molecule type" value="Genomic_DNA"/>
</dbReference>
<dbReference type="RefSeq" id="WP_125074998.1">
    <property type="nucleotide sequence ID" value="NZ_CP053792.1"/>
</dbReference>
<accession>A0A3P5XST8</accession>
<gene>
    <name evidence="1" type="ORF">FMV2238Y02_23210</name>
</gene>
<keyword evidence="2" id="KW-1185">Reference proteome</keyword>
<proteinExistence type="predicted"/>
<reference evidence="1 2" key="1">
    <citation type="submission" date="2018-10" db="EMBL/GenBank/DDBJ databases">
        <authorList>
            <consortium name="Molecular Microbiology and Infection Unit (UMMI)"/>
            <person name="Machado M."/>
        </authorList>
    </citation>
    <scope>NUCLEOTIDE SEQUENCE [LARGE SCALE GENOMIC DNA]</scope>
    <source>
        <strain evidence="1">FMV2238.02</strain>
    </source>
</reference>
<name>A0A3P5XST8_STRCB</name>